<dbReference type="OrthoDB" id="4074704at2"/>
<evidence type="ECO:0000313" key="2">
    <source>
        <dbReference type="Proteomes" id="UP000256661"/>
    </source>
</evidence>
<comment type="caution">
    <text evidence="1">The sequence shown here is derived from an EMBL/GenBank/DDBJ whole genome shotgun (WGS) entry which is preliminary data.</text>
</comment>
<proteinExistence type="predicted"/>
<name>A0A3D9SWY4_9ACTN</name>
<keyword evidence="2" id="KW-1185">Reference proteome</keyword>
<dbReference type="EMBL" id="QTTT01000001">
    <property type="protein sequence ID" value="REF00457.1"/>
    <property type="molecule type" value="Genomic_DNA"/>
</dbReference>
<dbReference type="RefSeq" id="WP_147312465.1">
    <property type="nucleotide sequence ID" value="NZ_QTTT01000001.1"/>
</dbReference>
<evidence type="ECO:0008006" key="3">
    <source>
        <dbReference type="Google" id="ProtNLM"/>
    </source>
</evidence>
<accession>A0A3D9SWY4</accession>
<evidence type="ECO:0000313" key="1">
    <source>
        <dbReference type="EMBL" id="REF00457.1"/>
    </source>
</evidence>
<dbReference type="AlphaFoldDB" id="A0A3D9SWY4"/>
<reference evidence="1 2" key="1">
    <citation type="submission" date="2018-08" db="EMBL/GenBank/DDBJ databases">
        <title>Sequencing the genomes of 1000 actinobacteria strains.</title>
        <authorList>
            <person name="Klenk H.-P."/>
        </authorList>
    </citation>
    <scope>NUCLEOTIDE SEQUENCE [LARGE SCALE GENOMIC DNA]</scope>
    <source>
        <strain evidence="1 2">DSM 43927</strain>
    </source>
</reference>
<sequence>MTRISQDGLAERLGAHMRAELGINRAPSRNLVGMWERGEARPGLDYRRGLTSLTGLSEVDLGLAAAPAAERERMDRESEESETKRRDLLLAAASGAGAALLGLPLADQPANQDAARTVEDLHRQADLHRGRLYEYGASPQLQRGIVALIDRAGGLVRQARDHRTRTRLLAALADISGIAAYACRDLGWHTIAERHYLVGVHAAQAADDHALVGHLIVRMAGHQVELRRPAQILAHLDAARDVGVFTARQISNQYTISAWAHAMTGDHQAVRRLIGAAEESFTESSSGGGQASWQSRHVLESELYSLTGAASATLADTTPAAAGEAIERLTRATTLRSGGYSRNGILDQISLAEAYLAARELKPAVSAARNAHEASANATSHMVATRLNSLAAKLVPHRRDADTADILHQMTRRKAIT</sequence>
<gene>
    <name evidence="1" type="ORF">DFJ69_5995</name>
</gene>
<organism evidence="1 2">
    <name type="scientific">Thermomonospora umbrina</name>
    <dbReference type="NCBI Taxonomy" id="111806"/>
    <lineage>
        <taxon>Bacteria</taxon>
        <taxon>Bacillati</taxon>
        <taxon>Actinomycetota</taxon>
        <taxon>Actinomycetes</taxon>
        <taxon>Streptosporangiales</taxon>
        <taxon>Thermomonosporaceae</taxon>
        <taxon>Thermomonospora</taxon>
    </lineage>
</organism>
<dbReference type="Proteomes" id="UP000256661">
    <property type="component" value="Unassembled WGS sequence"/>
</dbReference>
<protein>
    <recommendedName>
        <fullName evidence="3">HTH cro/C1-type domain-containing protein</fullName>
    </recommendedName>
</protein>